<dbReference type="EMBL" id="BFEA01000683">
    <property type="protein sequence ID" value="GBG88600.1"/>
    <property type="molecule type" value="Genomic_DNA"/>
</dbReference>
<evidence type="ECO:0000313" key="3">
    <source>
        <dbReference type="Proteomes" id="UP000265515"/>
    </source>
</evidence>
<dbReference type="Proteomes" id="UP000265515">
    <property type="component" value="Unassembled WGS sequence"/>
</dbReference>
<dbReference type="Gramene" id="GBG88600">
    <property type="protein sequence ID" value="GBG88600"/>
    <property type="gene ID" value="CBR_g48130"/>
</dbReference>
<evidence type="ECO:0000256" key="1">
    <source>
        <dbReference type="SAM" id="MobiDB-lite"/>
    </source>
</evidence>
<reference evidence="2 3" key="1">
    <citation type="journal article" date="2018" name="Cell">
        <title>The Chara Genome: Secondary Complexity and Implications for Plant Terrestrialization.</title>
        <authorList>
            <person name="Nishiyama T."/>
            <person name="Sakayama H."/>
            <person name="Vries J.D."/>
            <person name="Buschmann H."/>
            <person name="Saint-Marcoux D."/>
            <person name="Ullrich K.K."/>
            <person name="Haas F.B."/>
            <person name="Vanderstraeten L."/>
            <person name="Becker D."/>
            <person name="Lang D."/>
            <person name="Vosolsobe S."/>
            <person name="Rombauts S."/>
            <person name="Wilhelmsson P.K.I."/>
            <person name="Janitza P."/>
            <person name="Kern R."/>
            <person name="Heyl A."/>
            <person name="Rumpler F."/>
            <person name="Villalobos L.I.A.C."/>
            <person name="Clay J.M."/>
            <person name="Skokan R."/>
            <person name="Toyoda A."/>
            <person name="Suzuki Y."/>
            <person name="Kagoshima H."/>
            <person name="Schijlen E."/>
            <person name="Tajeshwar N."/>
            <person name="Catarino B."/>
            <person name="Hetherington A.J."/>
            <person name="Saltykova A."/>
            <person name="Bonnot C."/>
            <person name="Breuninger H."/>
            <person name="Symeonidi A."/>
            <person name="Radhakrishnan G.V."/>
            <person name="Van Nieuwerburgh F."/>
            <person name="Deforce D."/>
            <person name="Chang C."/>
            <person name="Karol K.G."/>
            <person name="Hedrich R."/>
            <person name="Ulvskov P."/>
            <person name="Glockner G."/>
            <person name="Delwiche C.F."/>
            <person name="Petrasek J."/>
            <person name="Van de Peer Y."/>
            <person name="Friml J."/>
            <person name="Beilby M."/>
            <person name="Dolan L."/>
            <person name="Kohara Y."/>
            <person name="Sugano S."/>
            <person name="Fujiyama A."/>
            <person name="Delaux P.-M."/>
            <person name="Quint M."/>
            <person name="TheiBen G."/>
            <person name="Hagemann M."/>
            <person name="Harholt J."/>
            <person name="Dunand C."/>
            <person name="Zachgo S."/>
            <person name="Langdale J."/>
            <person name="Maumus F."/>
            <person name="Straeten D.V.D."/>
            <person name="Gould S.B."/>
            <person name="Rensing S.A."/>
        </authorList>
    </citation>
    <scope>NUCLEOTIDE SEQUENCE [LARGE SCALE GENOMIC DNA]</scope>
    <source>
        <strain evidence="2 3">S276</strain>
    </source>
</reference>
<keyword evidence="3" id="KW-1185">Reference proteome</keyword>
<feature type="compositionally biased region" description="Basic and acidic residues" evidence="1">
    <location>
        <begin position="91"/>
        <end position="100"/>
    </location>
</feature>
<organism evidence="2 3">
    <name type="scientific">Chara braunii</name>
    <name type="common">Braun's stonewort</name>
    <dbReference type="NCBI Taxonomy" id="69332"/>
    <lineage>
        <taxon>Eukaryota</taxon>
        <taxon>Viridiplantae</taxon>
        <taxon>Streptophyta</taxon>
        <taxon>Charophyceae</taxon>
        <taxon>Charales</taxon>
        <taxon>Characeae</taxon>
        <taxon>Chara</taxon>
    </lineage>
</organism>
<comment type="caution">
    <text evidence="2">The sequence shown here is derived from an EMBL/GenBank/DDBJ whole genome shotgun (WGS) entry which is preliminary data.</text>
</comment>
<proteinExistence type="predicted"/>
<protein>
    <submittedName>
        <fullName evidence="2">Uncharacterized protein</fullName>
    </submittedName>
</protein>
<evidence type="ECO:0000313" key="2">
    <source>
        <dbReference type="EMBL" id="GBG88600.1"/>
    </source>
</evidence>
<sequence>MVDTRTGTSTSPYTAEQDAKAAAILKERREEAKKKTLIEEQAAKLKKIEDKMARGKEKLKKEKEEKLKAVEEEEELPLERRRTGGRGESNGTKEDQMEKKITKWVAGLSLGEEEEARMYVPREKQEAAMREWDAEEDPFKRQAIEDEKRMEWKFELTREKKRRMEAAS</sequence>
<feature type="region of interest" description="Disordered" evidence="1">
    <location>
        <begin position="49"/>
        <end position="100"/>
    </location>
</feature>
<gene>
    <name evidence="2" type="ORF">CBR_g48130</name>
</gene>
<feature type="compositionally biased region" description="Basic and acidic residues" evidence="1">
    <location>
        <begin position="49"/>
        <end position="70"/>
    </location>
</feature>
<dbReference type="AlphaFoldDB" id="A0A388M1Z7"/>
<accession>A0A388M1Z7</accession>
<name>A0A388M1Z7_CHABU</name>